<comment type="subcellular location">
    <subcellularLocation>
        <location evidence="1">Endoplasmic reticulum membrane</location>
        <topology evidence="1">Single-pass type IV membrane protein</topology>
    </subcellularLocation>
</comment>
<dbReference type="eggNOG" id="ENOG502S7WD">
    <property type="taxonomic scope" value="Eukaryota"/>
</dbReference>
<dbReference type="Proteomes" id="UP000002037">
    <property type="component" value="Unassembled WGS sequence"/>
</dbReference>
<keyword evidence="14" id="KW-1185">Reference proteome</keyword>
<organism evidence="13 14">
    <name type="scientific">Candida tropicalis (strain ATCC MYA-3404 / T1)</name>
    <name type="common">Yeast</name>
    <dbReference type="NCBI Taxonomy" id="294747"/>
    <lineage>
        <taxon>Eukaryota</taxon>
        <taxon>Fungi</taxon>
        <taxon>Dikarya</taxon>
        <taxon>Ascomycota</taxon>
        <taxon>Saccharomycotina</taxon>
        <taxon>Pichiomycetes</taxon>
        <taxon>Debaryomycetaceae</taxon>
        <taxon>Candida/Lodderomyces clade</taxon>
        <taxon>Candida</taxon>
    </lineage>
</organism>
<dbReference type="GeneID" id="8298340"/>
<proteinExistence type="inferred from homology"/>
<dbReference type="InterPro" id="IPR056173">
    <property type="entry name" value="Sec20_C"/>
</dbReference>
<keyword evidence="4" id="KW-0256">Endoplasmic reticulum</keyword>
<evidence type="ECO:0000256" key="8">
    <source>
        <dbReference type="ARBA" id="ARBA00023136"/>
    </source>
</evidence>
<dbReference type="OrthoDB" id="46868at2759"/>
<evidence type="ECO:0000256" key="6">
    <source>
        <dbReference type="ARBA" id="ARBA00022989"/>
    </source>
</evidence>
<comment type="similarity">
    <text evidence="9">Belongs to the SEC20 family.</text>
</comment>
<feature type="domain" description="Sec20 C-terminal" evidence="12">
    <location>
        <begin position="150"/>
        <end position="241"/>
    </location>
</feature>
<evidence type="ECO:0000256" key="1">
    <source>
        <dbReference type="ARBA" id="ARBA00004163"/>
    </source>
</evidence>
<evidence type="ECO:0000256" key="2">
    <source>
        <dbReference type="ARBA" id="ARBA00022448"/>
    </source>
</evidence>
<dbReference type="PANTHER" id="PTHR12825">
    <property type="entry name" value="BNIP1-RELATED"/>
    <property type="match status" value="1"/>
</dbReference>
<keyword evidence="6 11" id="KW-1133">Transmembrane helix</keyword>
<keyword evidence="5" id="KW-0931">ER-Golgi transport</keyword>
<feature type="coiled-coil region" evidence="10">
    <location>
        <begin position="62"/>
        <end position="96"/>
    </location>
</feature>
<evidence type="ECO:0000256" key="10">
    <source>
        <dbReference type="SAM" id="Coils"/>
    </source>
</evidence>
<gene>
    <name evidence="13" type="ORF">CTRG_02778</name>
</gene>
<dbReference type="HOGENOM" id="CLU_051527_0_0_1"/>
<evidence type="ECO:0000256" key="7">
    <source>
        <dbReference type="ARBA" id="ARBA00023054"/>
    </source>
</evidence>
<evidence type="ECO:0000256" key="5">
    <source>
        <dbReference type="ARBA" id="ARBA00022892"/>
    </source>
</evidence>
<evidence type="ECO:0000256" key="9">
    <source>
        <dbReference type="ARBA" id="ARBA00037934"/>
    </source>
</evidence>
<dbReference type="STRING" id="294747.C5M8Q6"/>
<evidence type="ECO:0000256" key="3">
    <source>
        <dbReference type="ARBA" id="ARBA00022692"/>
    </source>
</evidence>
<dbReference type="EMBL" id="GG692397">
    <property type="protein sequence ID" value="EER33960.1"/>
    <property type="molecule type" value="Genomic_DNA"/>
</dbReference>
<accession>C5M8Q6</accession>
<evidence type="ECO:0000256" key="11">
    <source>
        <dbReference type="SAM" id="Phobius"/>
    </source>
</evidence>
<evidence type="ECO:0000313" key="13">
    <source>
        <dbReference type="EMBL" id="EER33960.1"/>
    </source>
</evidence>
<dbReference type="GO" id="GO:0006890">
    <property type="term" value="P:retrograde vesicle-mediated transport, Golgi to endoplasmic reticulum"/>
    <property type="evidence" value="ECO:0007669"/>
    <property type="project" value="InterPro"/>
</dbReference>
<dbReference type="RefSeq" id="XP_002548481.1">
    <property type="nucleotide sequence ID" value="XM_002548435.1"/>
</dbReference>
<evidence type="ECO:0000313" key="14">
    <source>
        <dbReference type="Proteomes" id="UP000002037"/>
    </source>
</evidence>
<dbReference type="GO" id="GO:0005484">
    <property type="term" value="F:SNAP receptor activity"/>
    <property type="evidence" value="ECO:0007669"/>
    <property type="project" value="InterPro"/>
</dbReference>
<dbReference type="GO" id="GO:0031201">
    <property type="term" value="C:SNARE complex"/>
    <property type="evidence" value="ECO:0007669"/>
    <property type="project" value="TreeGrafter"/>
</dbReference>
<dbReference type="PANTHER" id="PTHR12825:SF0">
    <property type="entry name" value="VESICLE TRANSPORT PROTEIN SEC20"/>
    <property type="match status" value="1"/>
</dbReference>
<keyword evidence="2" id="KW-0813">Transport</keyword>
<keyword evidence="3 11" id="KW-0812">Transmembrane</keyword>
<dbReference type="KEGG" id="ctp:CTRG_02778"/>
<feature type="transmembrane region" description="Helical" evidence="11">
    <location>
        <begin position="248"/>
        <end position="265"/>
    </location>
</feature>
<keyword evidence="8 11" id="KW-0472">Membrane</keyword>
<dbReference type="VEuPathDB" id="FungiDB:CTRG_02778"/>
<dbReference type="InterPro" id="IPR005606">
    <property type="entry name" value="Sec20"/>
</dbReference>
<name>C5M8Q6_CANTT</name>
<feature type="transmembrane region" description="Helical" evidence="11">
    <location>
        <begin position="222"/>
        <end position="241"/>
    </location>
</feature>
<dbReference type="GO" id="GO:0005789">
    <property type="term" value="C:endoplasmic reticulum membrane"/>
    <property type="evidence" value="ECO:0007669"/>
    <property type="project" value="UniProtKB-SubCell"/>
</dbReference>
<protein>
    <recommendedName>
        <fullName evidence="12">Sec20 C-terminal domain-containing protein</fullName>
    </recommendedName>
</protein>
<keyword evidence="7 10" id="KW-0175">Coiled coil</keyword>
<dbReference type="Pfam" id="PF03908">
    <property type="entry name" value="Sec20"/>
    <property type="match status" value="1"/>
</dbReference>
<sequence>MSITYYTKLDQLQVKIYDLLSSLSQLPDLEDEASFQTSYNNITLEIDQLLIDYKDYLRILKSKDKSNRLKTYELKYQSLKQKLRNLQVYINEQKQDKLHEYRIKHFNLDNKPKEDDSTNDTTSARDQLFANRSQKIQKESELSINQQIVQQNKQITKSLQTSRQLLSASILQSELNIENLDQQTKDLYKLNENFLQFNDLLNKSKQIVKFIEKQDKADRQRIYLSMGFFILCCCWVVYRRILRRPIKILLWSFFKIFNIFGWLFGGSGSVGKVTEELSTTEILMSTIVAATSSVLDEIADTTSLIESVVDALSSGESIIESVTSTVSERIVDEL</sequence>
<reference evidence="13 14" key="1">
    <citation type="journal article" date="2009" name="Nature">
        <title>Evolution of pathogenicity and sexual reproduction in eight Candida genomes.</title>
        <authorList>
            <person name="Butler G."/>
            <person name="Rasmussen M.D."/>
            <person name="Lin M.F."/>
            <person name="Santos M.A."/>
            <person name="Sakthikumar S."/>
            <person name="Munro C.A."/>
            <person name="Rheinbay E."/>
            <person name="Grabherr M."/>
            <person name="Forche A."/>
            <person name="Reedy J.L."/>
            <person name="Agrafioti I."/>
            <person name="Arnaud M.B."/>
            <person name="Bates S."/>
            <person name="Brown A.J."/>
            <person name="Brunke S."/>
            <person name="Costanzo M.C."/>
            <person name="Fitzpatrick D.A."/>
            <person name="de Groot P.W."/>
            <person name="Harris D."/>
            <person name="Hoyer L.L."/>
            <person name="Hube B."/>
            <person name="Klis F.M."/>
            <person name="Kodira C."/>
            <person name="Lennard N."/>
            <person name="Logue M.E."/>
            <person name="Martin R."/>
            <person name="Neiman A.M."/>
            <person name="Nikolaou E."/>
            <person name="Quail M.A."/>
            <person name="Quinn J."/>
            <person name="Santos M.C."/>
            <person name="Schmitzberger F.F."/>
            <person name="Sherlock G."/>
            <person name="Shah P."/>
            <person name="Silverstein K.A."/>
            <person name="Skrzypek M.S."/>
            <person name="Soll D."/>
            <person name="Staggs R."/>
            <person name="Stansfield I."/>
            <person name="Stumpf M.P."/>
            <person name="Sudbery P.E."/>
            <person name="Srikantha T."/>
            <person name="Zeng Q."/>
            <person name="Berman J."/>
            <person name="Berriman M."/>
            <person name="Heitman J."/>
            <person name="Gow N.A."/>
            <person name="Lorenz M.C."/>
            <person name="Birren B.W."/>
            <person name="Kellis M."/>
            <person name="Cuomo C.A."/>
        </authorList>
    </citation>
    <scope>NUCLEOTIDE SEQUENCE [LARGE SCALE GENOMIC DNA]</scope>
    <source>
        <strain evidence="14">ATCC MYA-3404 / T1</strain>
    </source>
</reference>
<evidence type="ECO:0000259" key="12">
    <source>
        <dbReference type="Pfam" id="PF03908"/>
    </source>
</evidence>
<evidence type="ECO:0000256" key="4">
    <source>
        <dbReference type="ARBA" id="ARBA00022824"/>
    </source>
</evidence>
<dbReference type="AlphaFoldDB" id="C5M8Q6"/>